<evidence type="ECO:0000313" key="1">
    <source>
        <dbReference type="EMBL" id="ACA58828.1"/>
    </source>
</evidence>
<dbReference type="EMBL" id="CP000860">
    <property type="protein sequence ID" value="ACA58828.1"/>
    <property type="molecule type" value="Genomic_DNA"/>
</dbReference>
<name>B1I1A9_DESAP</name>
<dbReference type="STRING" id="477974.Daud_0267"/>
<dbReference type="HOGENOM" id="CLU_2681670_0_0_9"/>
<organism evidence="1 2">
    <name type="scientific">Desulforudis audaxviator (strain MP104C)</name>
    <dbReference type="NCBI Taxonomy" id="477974"/>
    <lineage>
        <taxon>Bacteria</taxon>
        <taxon>Bacillati</taxon>
        <taxon>Bacillota</taxon>
        <taxon>Clostridia</taxon>
        <taxon>Thermoanaerobacterales</taxon>
        <taxon>Candidatus Desulforudaceae</taxon>
        <taxon>Candidatus Desulforudis</taxon>
    </lineage>
</organism>
<protein>
    <submittedName>
        <fullName evidence="1">Uncharacterized protein</fullName>
    </submittedName>
</protein>
<keyword evidence="2" id="KW-1185">Reference proteome</keyword>
<dbReference type="Proteomes" id="UP000008544">
    <property type="component" value="Chromosome"/>
</dbReference>
<dbReference type="AlphaFoldDB" id="B1I1A9"/>
<reference evidence="2" key="1">
    <citation type="submission" date="2007-10" db="EMBL/GenBank/DDBJ databases">
        <title>Complete sequence of chromosome of Desulforudis audaxviator MP104C.</title>
        <authorList>
            <person name="Copeland A."/>
            <person name="Lucas S."/>
            <person name="Lapidus A."/>
            <person name="Barry K."/>
            <person name="Glavina del Rio T."/>
            <person name="Dalin E."/>
            <person name="Tice H."/>
            <person name="Bruce D."/>
            <person name="Pitluck S."/>
            <person name="Lowry S.R."/>
            <person name="Larimer F."/>
            <person name="Land M.L."/>
            <person name="Hauser L."/>
            <person name="Kyrpides N."/>
            <person name="Ivanova N.N."/>
            <person name="Richardson P."/>
        </authorList>
    </citation>
    <scope>NUCLEOTIDE SEQUENCE [LARGE SCALE GENOMIC DNA]</scope>
    <source>
        <strain evidence="2">MP104C</strain>
    </source>
</reference>
<gene>
    <name evidence="1" type="ordered locus">Daud_0267</name>
</gene>
<evidence type="ECO:0000313" key="2">
    <source>
        <dbReference type="Proteomes" id="UP000008544"/>
    </source>
</evidence>
<sequence>MPEGNCRTGRFFGPAFIIARKTGLLVREVIGLEMAWGAPTGYGTQLTLNGTFDFTDHGGKVTSPDVSGAVAAKP</sequence>
<dbReference type="KEGG" id="dau:Daud_0267"/>
<accession>B1I1A9</accession>
<proteinExistence type="predicted"/>
<dbReference type="RefSeq" id="WP_012301420.1">
    <property type="nucleotide sequence ID" value="NC_010424.1"/>
</dbReference>
<reference evidence="1 2" key="2">
    <citation type="journal article" date="2008" name="Science">
        <title>Environmental genomics reveals a single-species ecosystem deep within Earth.</title>
        <authorList>
            <person name="Chivian D."/>
            <person name="Brodie E.L."/>
            <person name="Alm E.J."/>
            <person name="Culley D.E."/>
            <person name="Dehal P.S."/>
            <person name="Desantis T.Z."/>
            <person name="Gihring T.M."/>
            <person name="Lapidus A."/>
            <person name="Lin L.H."/>
            <person name="Lowry S.R."/>
            <person name="Moser D.P."/>
            <person name="Richardson P.M."/>
            <person name="Southam G."/>
            <person name="Wanger G."/>
            <person name="Pratt L.M."/>
            <person name="Andersen G.L."/>
            <person name="Hazen T.C."/>
            <person name="Brockman F.J."/>
            <person name="Arkin A.P."/>
            <person name="Onstott T.C."/>
        </authorList>
    </citation>
    <scope>NUCLEOTIDE SEQUENCE [LARGE SCALE GENOMIC DNA]</scope>
    <source>
        <strain evidence="1 2">MP104C</strain>
    </source>
</reference>